<accession>A0A4R6WK04</accession>
<evidence type="ECO:0000313" key="1">
    <source>
        <dbReference type="EMBL" id="TDQ80616.1"/>
    </source>
</evidence>
<dbReference type="Proteomes" id="UP000295783">
    <property type="component" value="Unassembled WGS sequence"/>
</dbReference>
<reference evidence="1 2" key="1">
    <citation type="submission" date="2019-03" db="EMBL/GenBank/DDBJ databases">
        <title>Genomic Encyclopedia of Type Strains, Phase III (KMG-III): the genomes of soil and plant-associated and newly described type strains.</title>
        <authorList>
            <person name="Whitman W."/>
        </authorList>
    </citation>
    <scope>NUCLEOTIDE SEQUENCE [LARGE SCALE GENOMIC DNA]</scope>
    <source>
        <strain evidence="1 2">CGMCC 1.7660</strain>
    </source>
</reference>
<protein>
    <recommendedName>
        <fullName evidence="3">Molybdopterin-guanine dinucleotide biosynthesis protein A</fullName>
    </recommendedName>
</protein>
<evidence type="ECO:0008006" key="3">
    <source>
        <dbReference type="Google" id="ProtNLM"/>
    </source>
</evidence>
<dbReference type="RefSeq" id="WP_208109882.1">
    <property type="nucleotide sequence ID" value="NZ_SNYW01000011.1"/>
</dbReference>
<comment type="caution">
    <text evidence="1">The sequence shown here is derived from an EMBL/GenBank/DDBJ whole genome shotgun (WGS) entry which is preliminary data.</text>
</comment>
<evidence type="ECO:0000313" key="2">
    <source>
        <dbReference type="Proteomes" id="UP000295783"/>
    </source>
</evidence>
<dbReference type="EMBL" id="SNYW01000011">
    <property type="protein sequence ID" value="TDQ80616.1"/>
    <property type="molecule type" value="Genomic_DNA"/>
</dbReference>
<proteinExistence type="predicted"/>
<organism evidence="1 2">
    <name type="scientific">Dongia mobilis</name>
    <dbReference type="NCBI Taxonomy" id="578943"/>
    <lineage>
        <taxon>Bacteria</taxon>
        <taxon>Pseudomonadati</taxon>
        <taxon>Pseudomonadota</taxon>
        <taxon>Alphaproteobacteria</taxon>
        <taxon>Rhodospirillales</taxon>
        <taxon>Dongiaceae</taxon>
        <taxon>Dongia</taxon>
    </lineage>
</organism>
<keyword evidence="2" id="KW-1185">Reference proteome</keyword>
<name>A0A4R6WK04_9PROT</name>
<dbReference type="AlphaFoldDB" id="A0A4R6WK04"/>
<gene>
    <name evidence="1" type="ORF">A8950_3151</name>
</gene>
<sequence>MRALGIFRRGLCLAALCGGVLLTAFPIGSSLAQETQTGAPAIETPSTDIIIDPDLILPEGTSIEDMAQQADEEVGDHHEGYYYPKPETVEHYPSRVVTLPDSDEIRRQGFVIGMARQQLAAQYAPDYAIFTKGDHSQKLIIVALHDGSLDTLYRARALFATLTLVARSTPFFQKNTQPEEATFFDLLKLLGFTQVTISDGRDFAHQVIIN</sequence>